<dbReference type="GO" id="GO:0005737">
    <property type="term" value="C:cytoplasm"/>
    <property type="evidence" value="ECO:0007669"/>
    <property type="project" value="TreeGrafter"/>
</dbReference>
<keyword evidence="2" id="KW-0009">Actin-binding</keyword>
<evidence type="ECO:0000256" key="1">
    <source>
        <dbReference type="ARBA" id="ARBA00022737"/>
    </source>
</evidence>
<protein>
    <submittedName>
        <fullName evidence="3">Uncharacterized protein</fullName>
    </submittedName>
</protein>
<dbReference type="GO" id="GO:0051639">
    <property type="term" value="P:actin filament network formation"/>
    <property type="evidence" value="ECO:0007669"/>
    <property type="project" value="TreeGrafter"/>
</dbReference>
<sequence length="187" mass="20939">MGILHQKFWTSSSSLHHPSSLSSIFIPAGIHEDHSNPHVFPLNSTSQATAKSGASKQSSSFLEATTMTLFTSSESEKVSYVDQIYSYLGDDPFRKHFLPIDPATKDLFNLVNDGVLLCKLTDIVVPGIIDERAVNIRTHGIGCTVVNIRTQDLVEGRPASNMEKFGNLDWTKLFLLTFQRLNWSWKR</sequence>
<dbReference type="SUPFAM" id="SSF47576">
    <property type="entry name" value="Calponin-homology domain, CH-domain"/>
    <property type="match status" value="1"/>
</dbReference>
<dbReference type="AlphaFoldDB" id="A0A6N2N313"/>
<dbReference type="GO" id="GO:0032432">
    <property type="term" value="C:actin filament bundle"/>
    <property type="evidence" value="ECO:0007669"/>
    <property type="project" value="TreeGrafter"/>
</dbReference>
<dbReference type="EMBL" id="CAADRP010002048">
    <property type="protein sequence ID" value="VFU60167.1"/>
    <property type="molecule type" value="Genomic_DNA"/>
</dbReference>
<accession>A0A6N2N313</accession>
<dbReference type="GO" id="GO:0051015">
    <property type="term" value="F:actin filament binding"/>
    <property type="evidence" value="ECO:0007669"/>
    <property type="project" value="InterPro"/>
</dbReference>
<dbReference type="PANTHER" id="PTHR19961:SF62">
    <property type="entry name" value="FIMBRIN-1"/>
    <property type="match status" value="1"/>
</dbReference>
<dbReference type="GO" id="GO:0005884">
    <property type="term" value="C:actin filament"/>
    <property type="evidence" value="ECO:0007669"/>
    <property type="project" value="TreeGrafter"/>
</dbReference>
<dbReference type="InterPro" id="IPR036872">
    <property type="entry name" value="CH_dom_sf"/>
</dbReference>
<dbReference type="Gene3D" id="1.10.418.10">
    <property type="entry name" value="Calponin-like domain"/>
    <property type="match status" value="1"/>
</dbReference>
<evidence type="ECO:0000256" key="2">
    <source>
        <dbReference type="ARBA" id="ARBA00023203"/>
    </source>
</evidence>
<dbReference type="PANTHER" id="PTHR19961">
    <property type="entry name" value="FIMBRIN/PLASTIN"/>
    <property type="match status" value="1"/>
</dbReference>
<reference evidence="3" key="1">
    <citation type="submission" date="2019-03" db="EMBL/GenBank/DDBJ databases">
        <authorList>
            <person name="Mank J."/>
            <person name="Almeida P."/>
        </authorList>
    </citation>
    <scope>NUCLEOTIDE SEQUENCE</scope>
    <source>
        <strain evidence="3">78183</strain>
    </source>
</reference>
<name>A0A6N2N313_SALVM</name>
<evidence type="ECO:0000313" key="3">
    <source>
        <dbReference type="EMBL" id="VFU60167.1"/>
    </source>
</evidence>
<organism evidence="3">
    <name type="scientific">Salix viminalis</name>
    <name type="common">Common osier</name>
    <name type="synonym">Basket willow</name>
    <dbReference type="NCBI Taxonomy" id="40686"/>
    <lineage>
        <taxon>Eukaryota</taxon>
        <taxon>Viridiplantae</taxon>
        <taxon>Streptophyta</taxon>
        <taxon>Embryophyta</taxon>
        <taxon>Tracheophyta</taxon>
        <taxon>Spermatophyta</taxon>
        <taxon>Magnoliopsida</taxon>
        <taxon>eudicotyledons</taxon>
        <taxon>Gunneridae</taxon>
        <taxon>Pentapetalae</taxon>
        <taxon>rosids</taxon>
        <taxon>fabids</taxon>
        <taxon>Malpighiales</taxon>
        <taxon>Salicaceae</taxon>
        <taxon>Saliceae</taxon>
        <taxon>Salix</taxon>
    </lineage>
</organism>
<gene>
    <name evidence="3" type="ORF">SVIM_LOCUS445678</name>
</gene>
<proteinExistence type="predicted"/>
<dbReference type="InterPro" id="IPR039959">
    <property type="entry name" value="Fimbrin/Plastin"/>
</dbReference>
<dbReference type="GO" id="GO:0051017">
    <property type="term" value="P:actin filament bundle assembly"/>
    <property type="evidence" value="ECO:0007669"/>
    <property type="project" value="InterPro"/>
</dbReference>
<keyword evidence="1" id="KW-0677">Repeat</keyword>